<reference evidence="2 3" key="1">
    <citation type="journal article" date="2019" name="Sci. Rep.">
        <title>A high-quality genome of Eragrostis curvula grass provides insights into Poaceae evolution and supports new strategies to enhance forage quality.</title>
        <authorList>
            <person name="Carballo J."/>
            <person name="Santos B.A.C.M."/>
            <person name="Zappacosta D."/>
            <person name="Garbus I."/>
            <person name="Selva J.P."/>
            <person name="Gallo C.A."/>
            <person name="Diaz A."/>
            <person name="Albertini E."/>
            <person name="Caccamo M."/>
            <person name="Echenique V."/>
        </authorList>
    </citation>
    <scope>NUCLEOTIDE SEQUENCE [LARGE SCALE GENOMIC DNA]</scope>
    <source>
        <strain evidence="3">cv. Victoria</strain>
        <tissue evidence="2">Leaf</tissue>
    </source>
</reference>
<sequence>MAPPRWLLGVVAAVPVEAAILKSNSRSTLRRVIPGNWVSCENDGLDPRSYLIASNRNGRMQPYELVY</sequence>
<keyword evidence="3" id="KW-1185">Reference proteome</keyword>
<keyword evidence="1" id="KW-0732">Signal</keyword>
<evidence type="ECO:0000256" key="1">
    <source>
        <dbReference type="SAM" id="SignalP"/>
    </source>
</evidence>
<gene>
    <name evidence="2" type="ORF">EJB05_17740</name>
</gene>
<evidence type="ECO:0000313" key="2">
    <source>
        <dbReference type="EMBL" id="TVU35833.1"/>
    </source>
</evidence>
<dbReference type="AlphaFoldDB" id="A0A5J9VI67"/>
<name>A0A5J9VI67_9POAL</name>
<accession>A0A5J9VI67</accession>
<feature type="non-terminal residue" evidence="2">
    <location>
        <position position="1"/>
    </location>
</feature>
<proteinExistence type="predicted"/>
<dbReference type="Proteomes" id="UP000324897">
    <property type="component" value="Unassembled WGS sequence"/>
</dbReference>
<organism evidence="2 3">
    <name type="scientific">Eragrostis curvula</name>
    <name type="common">weeping love grass</name>
    <dbReference type="NCBI Taxonomy" id="38414"/>
    <lineage>
        <taxon>Eukaryota</taxon>
        <taxon>Viridiplantae</taxon>
        <taxon>Streptophyta</taxon>
        <taxon>Embryophyta</taxon>
        <taxon>Tracheophyta</taxon>
        <taxon>Spermatophyta</taxon>
        <taxon>Magnoliopsida</taxon>
        <taxon>Liliopsida</taxon>
        <taxon>Poales</taxon>
        <taxon>Poaceae</taxon>
        <taxon>PACMAD clade</taxon>
        <taxon>Chloridoideae</taxon>
        <taxon>Eragrostideae</taxon>
        <taxon>Eragrostidinae</taxon>
        <taxon>Eragrostis</taxon>
    </lineage>
</organism>
<dbReference type="Gramene" id="TVU35833">
    <property type="protein sequence ID" value="TVU35833"/>
    <property type="gene ID" value="EJB05_17740"/>
</dbReference>
<comment type="caution">
    <text evidence="2">The sequence shown here is derived from an EMBL/GenBank/DDBJ whole genome shotgun (WGS) entry which is preliminary data.</text>
</comment>
<dbReference type="EMBL" id="RWGY01000009">
    <property type="protein sequence ID" value="TVU35833.1"/>
    <property type="molecule type" value="Genomic_DNA"/>
</dbReference>
<protein>
    <submittedName>
        <fullName evidence="2">Uncharacterized protein</fullName>
    </submittedName>
</protein>
<feature type="chain" id="PRO_5023887151" evidence="1">
    <location>
        <begin position="19"/>
        <end position="67"/>
    </location>
</feature>
<evidence type="ECO:0000313" key="3">
    <source>
        <dbReference type="Proteomes" id="UP000324897"/>
    </source>
</evidence>
<feature type="signal peptide" evidence="1">
    <location>
        <begin position="1"/>
        <end position="18"/>
    </location>
</feature>